<feature type="domain" description="FAD-binding" evidence="1">
    <location>
        <begin position="5"/>
        <end position="224"/>
    </location>
</feature>
<comment type="caution">
    <text evidence="2">The sequence shown here is derived from an EMBL/GenBank/DDBJ whole genome shotgun (WGS) entry which is preliminary data.</text>
</comment>
<dbReference type="Proteomes" id="UP000319384">
    <property type="component" value="Unassembled WGS sequence"/>
</dbReference>
<name>A0A520MWN9_9GAMM</name>
<dbReference type="GO" id="GO:0071949">
    <property type="term" value="F:FAD binding"/>
    <property type="evidence" value="ECO:0007669"/>
    <property type="project" value="InterPro"/>
</dbReference>
<gene>
    <name evidence="2" type="ORF">EVA95_03365</name>
</gene>
<evidence type="ECO:0000259" key="1">
    <source>
        <dbReference type="Pfam" id="PF01494"/>
    </source>
</evidence>
<evidence type="ECO:0000313" key="3">
    <source>
        <dbReference type="Proteomes" id="UP000319384"/>
    </source>
</evidence>
<dbReference type="SUPFAM" id="SSF51905">
    <property type="entry name" value="FAD/NAD(P)-binding domain"/>
    <property type="match status" value="1"/>
</dbReference>
<dbReference type="InterPro" id="IPR051205">
    <property type="entry name" value="UbiH/COQ6_monooxygenase"/>
</dbReference>
<sequence>MNPIVTISGGGIIGNYISSRLSKNNIESIVIEKSTEEAENKNYIRTLTLNSFSKKLIDDLGIQIPLAKIKKINVFDGEGTGKINFSSSEVGEDNLSYVAFFDELQHELKKKAYQRIIHGVQIKDISEDSNTNSLNVLLSDQEIVNTKFVAGCDGRNSKVAEISSFKEITGNYHQTAITFTAKCSLKEVNLAYQIFSEKGIFAIMPLPASNTDSTHTIVWSVNDKRLVNSDINNYVHKNIAFFEK</sequence>
<dbReference type="EMBL" id="SHBH01000031">
    <property type="protein sequence ID" value="RZO25642.1"/>
    <property type="molecule type" value="Genomic_DNA"/>
</dbReference>
<feature type="non-terminal residue" evidence="2">
    <location>
        <position position="244"/>
    </location>
</feature>
<protein>
    <recommendedName>
        <fullName evidence="1">FAD-binding domain-containing protein</fullName>
    </recommendedName>
</protein>
<dbReference type="Gene3D" id="3.50.50.60">
    <property type="entry name" value="FAD/NAD(P)-binding domain"/>
    <property type="match status" value="1"/>
</dbReference>
<dbReference type="AlphaFoldDB" id="A0A520MWN9"/>
<evidence type="ECO:0000313" key="2">
    <source>
        <dbReference type="EMBL" id="RZO25642.1"/>
    </source>
</evidence>
<proteinExistence type="predicted"/>
<organism evidence="2 3">
    <name type="scientific">SAR86 cluster bacterium</name>
    <dbReference type="NCBI Taxonomy" id="2030880"/>
    <lineage>
        <taxon>Bacteria</taxon>
        <taxon>Pseudomonadati</taxon>
        <taxon>Pseudomonadota</taxon>
        <taxon>Gammaproteobacteria</taxon>
        <taxon>SAR86 cluster</taxon>
    </lineage>
</organism>
<dbReference type="InterPro" id="IPR002938">
    <property type="entry name" value="FAD-bd"/>
</dbReference>
<dbReference type="PANTHER" id="PTHR43876:SF7">
    <property type="entry name" value="UBIQUINONE BIOSYNTHESIS MONOOXYGENASE COQ6, MITOCHONDRIAL"/>
    <property type="match status" value="1"/>
</dbReference>
<reference evidence="2 3" key="1">
    <citation type="submission" date="2019-02" db="EMBL/GenBank/DDBJ databases">
        <title>Prokaryotic population dynamics and viral predation in marine succession experiment using metagenomics: the confinement effect.</title>
        <authorList>
            <person name="Haro-Moreno J.M."/>
            <person name="Rodriguez-Valera F."/>
            <person name="Lopez-Perez M."/>
        </authorList>
    </citation>
    <scope>NUCLEOTIDE SEQUENCE [LARGE SCALE GENOMIC DNA]</scope>
    <source>
        <strain evidence="2">MED-G162</strain>
    </source>
</reference>
<accession>A0A520MWN9</accession>
<dbReference type="Pfam" id="PF01494">
    <property type="entry name" value="FAD_binding_3"/>
    <property type="match status" value="1"/>
</dbReference>
<dbReference type="PANTHER" id="PTHR43876">
    <property type="entry name" value="UBIQUINONE BIOSYNTHESIS MONOOXYGENASE COQ6, MITOCHONDRIAL"/>
    <property type="match status" value="1"/>
</dbReference>
<dbReference type="InterPro" id="IPR036188">
    <property type="entry name" value="FAD/NAD-bd_sf"/>
</dbReference>